<evidence type="ECO:0000256" key="1">
    <source>
        <dbReference type="SAM" id="Coils"/>
    </source>
</evidence>
<dbReference type="AlphaFoldDB" id="X1MKT4"/>
<comment type="caution">
    <text evidence="3">The sequence shown here is derived from an EMBL/GenBank/DDBJ whole genome shotgun (WGS) entry which is preliminary data.</text>
</comment>
<evidence type="ECO:0000256" key="2">
    <source>
        <dbReference type="SAM" id="MobiDB-lite"/>
    </source>
</evidence>
<accession>X1MKT4</accession>
<reference evidence="3" key="1">
    <citation type="journal article" date="2014" name="Front. Microbiol.">
        <title>High frequency of phylogenetically diverse reductive dehalogenase-homologous genes in deep subseafloor sedimentary metagenomes.</title>
        <authorList>
            <person name="Kawai M."/>
            <person name="Futagami T."/>
            <person name="Toyoda A."/>
            <person name="Takaki Y."/>
            <person name="Nishi S."/>
            <person name="Hori S."/>
            <person name="Arai W."/>
            <person name="Tsubouchi T."/>
            <person name="Morono Y."/>
            <person name="Uchiyama I."/>
            <person name="Ito T."/>
            <person name="Fujiyama A."/>
            <person name="Inagaki F."/>
            <person name="Takami H."/>
        </authorList>
    </citation>
    <scope>NUCLEOTIDE SEQUENCE</scope>
    <source>
        <strain evidence="3">Expedition CK06-06</strain>
    </source>
</reference>
<feature type="coiled-coil region" evidence="1">
    <location>
        <begin position="68"/>
        <end position="98"/>
    </location>
</feature>
<protein>
    <submittedName>
        <fullName evidence="3">Uncharacterized protein</fullName>
    </submittedName>
</protein>
<feature type="region of interest" description="Disordered" evidence="2">
    <location>
        <begin position="1"/>
        <end position="27"/>
    </location>
</feature>
<proteinExistence type="predicted"/>
<name>X1MKT4_9ZZZZ</name>
<evidence type="ECO:0000313" key="3">
    <source>
        <dbReference type="EMBL" id="GAI32257.1"/>
    </source>
</evidence>
<organism evidence="3">
    <name type="scientific">marine sediment metagenome</name>
    <dbReference type="NCBI Taxonomy" id="412755"/>
    <lineage>
        <taxon>unclassified sequences</taxon>
        <taxon>metagenomes</taxon>
        <taxon>ecological metagenomes</taxon>
    </lineage>
</organism>
<sequence length="101" mass="11441">MLYSNAKSRQKGIDGLKSFGQTDDEQSQGKGALLSRLLGEVGIEDLIHFESELTGRQNQVLFEIATEIEDTESAVRQTEQLIQRLKKHLDKLKDLQRVLSK</sequence>
<gene>
    <name evidence="3" type="ORF">S06H3_29080</name>
</gene>
<keyword evidence="1" id="KW-0175">Coiled coil</keyword>
<dbReference type="EMBL" id="BARV01017021">
    <property type="protein sequence ID" value="GAI32257.1"/>
    <property type="molecule type" value="Genomic_DNA"/>
</dbReference>